<evidence type="ECO:0000256" key="2">
    <source>
        <dbReference type="ARBA" id="ARBA00022448"/>
    </source>
</evidence>
<dbReference type="Gene3D" id="1.20.120.1770">
    <property type="match status" value="1"/>
</dbReference>
<keyword evidence="3 9" id="KW-0812">Transmembrane</keyword>
<proteinExistence type="predicted"/>
<reference evidence="12 13" key="1">
    <citation type="journal article" date="2013" name="BMC Genomics">
        <title>The miniature genome of a carnivorous plant Genlisea aurea contains a low number of genes and short non-coding sequences.</title>
        <authorList>
            <person name="Leushkin E.V."/>
            <person name="Sutormin R.A."/>
            <person name="Nabieva E.R."/>
            <person name="Penin A.A."/>
            <person name="Kondrashov A.S."/>
            <person name="Logacheva M.D."/>
        </authorList>
    </citation>
    <scope>NUCLEOTIDE SEQUENCE [LARGE SCALE GENOMIC DNA]</scope>
</reference>
<evidence type="ECO:0000256" key="1">
    <source>
        <dbReference type="ARBA" id="ARBA00004370"/>
    </source>
</evidence>
<evidence type="ECO:0000313" key="13">
    <source>
        <dbReference type="Proteomes" id="UP000015453"/>
    </source>
</evidence>
<dbReference type="Pfam" id="PF04526">
    <property type="entry name" value="DUF568"/>
    <property type="match status" value="1"/>
</dbReference>
<evidence type="ECO:0000256" key="4">
    <source>
        <dbReference type="ARBA" id="ARBA00022729"/>
    </source>
</evidence>
<evidence type="ECO:0000256" key="5">
    <source>
        <dbReference type="ARBA" id="ARBA00022982"/>
    </source>
</evidence>
<evidence type="ECO:0000256" key="9">
    <source>
        <dbReference type="SAM" id="Phobius"/>
    </source>
</evidence>
<feature type="transmembrane region" description="Helical" evidence="9">
    <location>
        <begin position="261"/>
        <end position="280"/>
    </location>
</feature>
<feature type="domain" description="DOMON" evidence="10">
    <location>
        <begin position="18"/>
        <end position="140"/>
    </location>
</feature>
<dbReference type="AlphaFoldDB" id="S8C7J3"/>
<protein>
    <recommendedName>
        <fullName evidence="14">Cytochrome b561 and DOMON domain-containing protein</fullName>
    </recommendedName>
</protein>
<evidence type="ECO:0000256" key="6">
    <source>
        <dbReference type="ARBA" id="ARBA00022989"/>
    </source>
</evidence>
<evidence type="ECO:0000259" key="10">
    <source>
        <dbReference type="PROSITE" id="PS50836"/>
    </source>
</evidence>
<dbReference type="PANTHER" id="PTHR23130:SF60">
    <property type="entry name" value="CYTOCHROME B561 AND DOMON DOMAIN-CONTAINING PROTEIN"/>
    <property type="match status" value="1"/>
</dbReference>
<evidence type="ECO:0000313" key="12">
    <source>
        <dbReference type="EMBL" id="EPS62759.1"/>
    </source>
</evidence>
<gene>
    <name evidence="12" type="ORF">M569_12030</name>
</gene>
<feature type="binding site" description="axial binding residue" evidence="8">
    <location>
        <position position="189"/>
    </location>
    <ligand>
        <name>heme b</name>
        <dbReference type="ChEBI" id="CHEBI:60344"/>
        <label>1</label>
    </ligand>
    <ligandPart>
        <name>Fe</name>
        <dbReference type="ChEBI" id="CHEBI:18248"/>
    </ligandPart>
</feature>
<feature type="domain" description="Cytochrome b561" evidence="11">
    <location>
        <begin position="154"/>
        <end position="352"/>
    </location>
</feature>
<feature type="binding site" description="axial binding residue" evidence="8">
    <location>
        <position position="294"/>
    </location>
    <ligand>
        <name>heme b</name>
        <dbReference type="ChEBI" id="CHEBI:60344"/>
        <label>1</label>
    </ligand>
    <ligandPart>
        <name>Fe</name>
        <dbReference type="ChEBI" id="CHEBI:18248"/>
    </ligandPart>
</feature>
<dbReference type="Pfam" id="PF03188">
    <property type="entry name" value="Cytochrom_B561"/>
    <property type="match status" value="1"/>
</dbReference>
<keyword evidence="2" id="KW-0813">Transport</keyword>
<evidence type="ECO:0000259" key="11">
    <source>
        <dbReference type="PROSITE" id="PS50939"/>
    </source>
</evidence>
<dbReference type="InterPro" id="IPR045265">
    <property type="entry name" value="AIR12_DOMON"/>
</dbReference>
<evidence type="ECO:0000256" key="8">
    <source>
        <dbReference type="PIRSR" id="PIRSR037471-1"/>
    </source>
</evidence>
<dbReference type="PIRSF" id="PIRSF037471">
    <property type="entry name" value="UCP037471"/>
    <property type="match status" value="1"/>
</dbReference>
<feature type="transmembrane region" description="Helical" evidence="9">
    <location>
        <begin position="187"/>
        <end position="208"/>
    </location>
</feature>
<dbReference type="EMBL" id="AUSU01005924">
    <property type="protein sequence ID" value="EPS62759.1"/>
    <property type="molecule type" value="Genomic_DNA"/>
</dbReference>
<keyword evidence="4" id="KW-0732">Signal</keyword>
<feature type="transmembrane region" description="Helical" evidence="9">
    <location>
        <begin position="220"/>
        <end position="241"/>
    </location>
</feature>
<dbReference type="CDD" id="cd08760">
    <property type="entry name" value="Cyt_b561_FRRS1_like"/>
    <property type="match status" value="1"/>
</dbReference>
<comment type="subcellular location">
    <subcellularLocation>
        <location evidence="1">Membrane</location>
    </subcellularLocation>
</comment>
<dbReference type="Proteomes" id="UP000015453">
    <property type="component" value="Unassembled WGS sequence"/>
</dbReference>
<evidence type="ECO:0008006" key="14">
    <source>
        <dbReference type="Google" id="ProtNLM"/>
    </source>
</evidence>
<dbReference type="GO" id="GO:0046872">
    <property type="term" value="F:metal ion binding"/>
    <property type="evidence" value="ECO:0007669"/>
    <property type="project" value="UniProtKB-KW"/>
</dbReference>
<accession>S8C7J3</accession>
<evidence type="ECO:0000256" key="7">
    <source>
        <dbReference type="ARBA" id="ARBA00023136"/>
    </source>
</evidence>
<dbReference type="PANTHER" id="PTHR23130">
    <property type="entry name" value="CYTOCHROME B561 AND DOMON DOMAIN-CONTAINING PROTEIN"/>
    <property type="match status" value="1"/>
</dbReference>
<feature type="binding site" description="axial binding residue" evidence="8">
    <location>
        <position position="225"/>
    </location>
    <ligand>
        <name>heme b</name>
        <dbReference type="ChEBI" id="CHEBI:60344"/>
        <label>1</label>
    </ligand>
    <ligandPart>
        <name>Fe</name>
        <dbReference type="ChEBI" id="CHEBI:18248"/>
    </ligandPart>
</feature>
<dbReference type="GO" id="GO:0016020">
    <property type="term" value="C:membrane"/>
    <property type="evidence" value="ECO:0007669"/>
    <property type="project" value="UniProtKB-SubCell"/>
</dbReference>
<keyword evidence="8" id="KW-0479">Metal-binding</keyword>
<feature type="transmembrane region" description="Helical" evidence="9">
    <location>
        <begin position="331"/>
        <end position="352"/>
    </location>
</feature>
<dbReference type="InterPro" id="IPR005018">
    <property type="entry name" value="DOMON_domain"/>
</dbReference>
<comment type="caution">
    <text evidence="12">The sequence shown here is derived from an EMBL/GenBank/DDBJ whole genome shotgun (WGS) entry which is preliminary data.</text>
</comment>
<dbReference type="PROSITE" id="PS50836">
    <property type="entry name" value="DOMON"/>
    <property type="match status" value="1"/>
</dbReference>
<keyword evidence="5" id="KW-0249">Electron transport</keyword>
<keyword evidence="8" id="KW-0408">Iron</keyword>
<feature type="transmembrane region" description="Helical" evidence="9">
    <location>
        <begin position="292"/>
        <end position="311"/>
    </location>
</feature>
<keyword evidence="13" id="KW-1185">Reference proteome</keyword>
<dbReference type="InterPro" id="IPR006593">
    <property type="entry name" value="Cyt_b561/ferric_Rdtase_TM"/>
</dbReference>
<evidence type="ECO:0000256" key="3">
    <source>
        <dbReference type="ARBA" id="ARBA00022692"/>
    </source>
</evidence>
<feature type="binding site" description="axial binding residue" evidence="8">
    <location>
        <position position="258"/>
    </location>
    <ligand>
        <name>heme b</name>
        <dbReference type="ChEBI" id="CHEBI:60344"/>
        <label>1</label>
    </ligand>
    <ligandPart>
        <name>Fe</name>
        <dbReference type="ChEBI" id="CHEBI:18248"/>
    </ligandPart>
</feature>
<name>S8C7J3_9LAMI</name>
<sequence length="366" mass="39666">MAQTASGNFENCMQLPTQRASVAWTFLPHNSTLRLAFFGTFISPSGWVGFGINPDAPRMTGTRALIGFSDASSGRLVLLPFVLDPGVKVQEYPLASRPLDIDLLGSSAALIGGGGGGVEIRAAIKLVPNRTRVHFVWNRGAYVRGYFPGIHPTAAEDLSSAITVDIVAAVAVEREKNARDGLEKVKIFHGAINGVVWGVLLPIGAAEARYLRPIQAVGSAWFYAHAGVQISAVLIGTVGFGLGIKLGELSPAKTSGLHRKLGVAAFVAAWLQAAALFFRPKSTNKYRKYWKSYHHLVGYACVVLGIVNVFQGFQFAENYDSSSYVKLGYCLWLSTLLGLCIVMEVNSWVIFCRKSKEEKMKRQGLV</sequence>
<dbReference type="PROSITE" id="PS50939">
    <property type="entry name" value="CYTOCHROME_B561"/>
    <property type="match status" value="1"/>
</dbReference>
<dbReference type="InterPro" id="IPR017214">
    <property type="entry name" value="UCP037471"/>
</dbReference>
<keyword evidence="7 9" id="KW-0472">Membrane</keyword>
<dbReference type="OrthoDB" id="19261at2759"/>
<organism evidence="12 13">
    <name type="scientific">Genlisea aurea</name>
    <dbReference type="NCBI Taxonomy" id="192259"/>
    <lineage>
        <taxon>Eukaryota</taxon>
        <taxon>Viridiplantae</taxon>
        <taxon>Streptophyta</taxon>
        <taxon>Embryophyta</taxon>
        <taxon>Tracheophyta</taxon>
        <taxon>Spermatophyta</taxon>
        <taxon>Magnoliopsida</taxon>
        <taxon>eudicotyledons</taxon>
        <taxon>Gunneridae</taxon>
        <taxon>Pentapetalae</taxon>
        <taxon>asterids</taxon>
        <taxon>lamiids</taxon>
        <taxon>Lamiales</taxon>
        <taxon>Lentibulariaceae</taxon>
        <taxon>Genlisea</taxon>
    </lineage>
</organism>
<keyword evidence="6 9" id="KW-1133">Transmembrane helix</keyword>
<dbReference type="SMART" id="SM00665">
    <property type="entry name" value="B561"/>
    <property type="match status" value="1"/>
</dbReference>